<evidence type="ECO:0000256" key="4">
    <source>
        <dbReference type="ARBA" id="ARBA00022833"/>
    </source>
</evidence>
<accession>A0A4R1M7A4</accession>
<protein>
    <recommendedName>
        <fullName evidence="6">Oligopeptidase F</fullName>
        <ecNumber evidence="6">3.4.24.-</ecNumber>
    </recommendedName>
</protein>
<comment type="caution">
    <text evidence="9">The sequence shown here is derived from an EMBL/GenBank/DDBJ whole genome shotgun (WGS) entry which is preliminary data.</text>
</comment>
<dbReference type="NCBIfam" id="TIGR00181">
    <property type="entry name" value="pepF"/>
    <property type="match status" value="1"/>
</dbReference>
<sequence>MKNNSKTKIPTRNEVDDQYKWSLKDMITNPTQWQSIYDQCTKSIKKIATYQHRICESSTTLYSCLTLRDDLFIQFETLYVYSNMNFHEDTTNNDMQILVQKANTLKAKVEEATSFIEPEILEKELTDIEFFISQEPQLKVYTHYFNDLFRKKKHILSRTEEALLAKASDFSSSVQNIFSMYNEADIKFPNIQDDMGRTVELTKGRYINFLESKNRQVRKDAFNGLFSTYNNHRNTLASIYISNVKKHVFYKNARNFSSSLEASLFENNIPTKVYTQLIDTVGDYLPKMHQYIAIRKRALKLDTIDYYDLYTPIIDSIDTKTTYPQAKETVIKSLEVLGQEYTSLLKHAFNNNWIDVYENKGKRSGAYSWGTYSAHPYVLLNYSNTLKDMFTLTHEMGHALHSYYSNKNQAYINSNYTIFLAEVASTVNEALLMAYLKSTTTDQKMKLYLINYFMEQFRGTVFRQTMFAEFEKITHELVEAGESLTADKLCEIYYDLNVKYYGKSMAENDLIGIEWARIPHFYYNFYVYQYATGYSSAIALSQKILNNPSSVDFYFEFLKSGGSDYSMNILRNSGVDMGSQEPIASALDVFSSLVDEMDSIIE</sequence>
<dbReference type="RefSeq" id="WP_132283434.1">
    <property type="nucleotide sequence ID" value="NZ_SMGQ01000019.1"/>
</dbReference>
<evidence type="ECO:0000313" key="9">
    <source>
        <dbReference type="EMBL" id="TCK86724.1"/>
    </source>
</evidence>
<dbReference type="Proteomes" id="UP000294545">
    <property type="component" value="Unassembled WGS sequence"/>
</dbReference>
<keyword evidence="2 6" id="KW-0479">Metal-binding</keyword>
<evidence type="ECO:0000256" key="5">
    <source>
        <dbReference type="ARBA" id="ARBA00023049"/>
    </source>
</evidence>
<proteinExistence type="inferred from homology"/>
<comment type="function">
    <text evidence="6">Has oligopeptidase activity and degrades a variety of small bioactive peptides.</text>
</comment>
<reference evidence="9 10" key="1">
    <citation type="submission" date="2019-03" db="EMBL/GenBank/DDBJ databases">
        <title>Genomic Encyclopedia of Type Strains, Phase IV (KMG-IV): sequencing the most valuable type-strain genomes for metagenomic binning, comparative biology and taxonomic classification.</title>
        <authorList>
            <person name="Goeker M."/>
        </authorList>
    </citation>
    <scope>NUCLEOTIDE SEQUENCE [LARGE SCALE GENOMIC DNA]</scope>
    <source>
        <strain evidence="9 10">DSM 24176</strain>
    </source>
</reference>
<keyword evidence="5 6" id="KW-0482">Metalloprotease</keyword>
<feature type="domain" description="Oligopeptidase F N-terminal" evidence="8">
    <location>
        <begin position="119"/>
        <end position="188"/>
    </location>
</feature>
<comment type="cofactor">
    <cofactor evidence="6">
        <name>Zn(2+)</name>
        <dbReference type="ChEBI" id="CHEBI:29105"/>
    </cofactor>
    <text evidence="6">Binds 1 zinc ion.</text>
</comment>
<organism evidence="9 10">
    <name type="scientific">Natranaerovirga hydrolytica</name>
    <dbReference type="NCBI Taxonomy" id="680378"/>
    <lineage>
        <taxon>Bacteria</taxon>
        <taxon>Bacillati</taxon>
        <taxon>Bacillota</taxon>
        <taxon>Clostridia</taxon>
        <taxon>Lachnospirales</taxon>
        <taxon>Natranaerovirgaceae</taxon>
        <taxon>Natranaerovirga</taxon>
    </lineage>
</organism>
<evidence type="ECO:0000259" key="8">
    <source>
        <dbReference type="Pfam" id="PF08439"/>
    </source>
</evidence>
<dbReference type="EMBL" id="SMGQ01000019">
    <property type="protein sequence ID" value="TCK86724.1"/>
    <property type="molecule type" value="Genomic_DNA"/>
</dbReference>
<evidence type="ECO:0000259" key="7">
    <source>
        <dbReference type="Pfam" id="PF01432"/>
    </source>
</evidence>
<evidence type="ECO:0000256" key="3">
    <source>
        <dbReference type="ARBA" id="ARBA00022801"/>
    </source>
</evidence>
<dbReference type="GO" id="GO:0004222">
    <property type="term" value="F:metalloendopeptidase activity"/>
    <property type="evidence" value="ECO:0007669"/>
    <property type="project" value="UniProtKB-UniRule"/>
</dbReference>
<dbReference type="CDD" id="cd09608">
    <property type="entry name" value="M3B_PepF"/>
    <property type="match status" value="1"/>
</dbReference>
<name>A0A4R1M7A4_9FIRM</name>
<dbReference type="Pfam" id="PF01432">
    <property type="entry name" value="Peptidase_M3"/>
    <property type="match status" value="1"/>
</dbReference>
<keyword evidence="3 6" id="KW-0378">Hydrolase</keyword>
<dbReference type="OrthoDB" id="9766487at2"/>
<dbReference type="Pfam" id="PF08439">
    <property type="entry name" value="Peptidase_M3_N"/>
    <property type="match status" value="1"/>
</dbReference>
<dbReference type="Gene3D" id="1.10.1370.20">
    <property type="entry name" value="Oligoendopeptidase f, C-terminal domain"/>
    <property type="match status" value="1"/>
</dbReference>
<dbReference type="GO" id="GO:0006508">
    <property type="term" value="P:proteolysis"/>
    <property type="evidence" value="ECO:0007669"/>
    <property type="project" value="UniProtKB-KW"/>
</dbReference>
<dbReference type="InterPro" id="IPR042088">
    <property type="entry name" value="OligoPept_F_C"/>
</dbReference>
<dbReference type="InterPro" id="IPR013647">
    <property type="entry name" value="OligopepF_N_dom"/>
</dbReference>
<dbReference type="Gene3D" id="1.20.140.70">
    <property type="entry name" value="Oligopeptidase f, N-terminal domain"/>
    <property type="match status" value="1"/>
</dbReference>
<keyword evidence="4 6" id="KW-0862">Zinc</keyword>
<dbReference type="Gene3D" id="1.10.287.830">
    <property type="entry name" value="putative peptidase helix hairpin domain like"/>
    <property type="match status" value="1"/>
</dbReference>
<gene>
    <name evidence="9" type="ORF">EDC19_2778</name>
</gene>
<evidence type="ECO:0000256" key="1">
    <source>
        <dbReference type="ARBA" id="ARBA00022670"/>
    </source>
</evidence>
<keyword evidence="1 6" id="KW-0645">Protease</keyword>
<dbReference type="InterPro" id="IPR004438">
    <property type="entry name" value="Peptidase_M3B"/>
</dbReference>
<keyword evidence="10" id="KW-1185">Reference proteome</keyword>
<comment type="similarity">
    <text evidence="6">Belongs to the peptidase M3B family.</text>
</comment>
<evidence type="ECO:0000313" key="10">
    <source>
        <dbReference type="Proteomes" id="UP000294545"/>
    </source>
</evidence>
<dbReference type="SUPFAM" id="SSF55486">
    <property type="entry name" value="Metalloproteases ('zincins'), catalytic domain"/>
    <property type="match status" value="1"/>
</dbReference>
<evidence type="ECO:0000256" key="6">
    <source>
        <dbReference type="RuleBase" id="RU368091"/>
    </source>
</evidence>
<dbReference type="EC" id="3.4.24.-" evidence="6"/>
<dbReference type="AlphaFoldDB" id="A0A4R1M7A4"/>
<evidence type="ECO:0000256" key="2">
    <source>
        <dbReference type="ARBA" id="ARBA00022723"/>
    </source>
</evidence>
<feature type="domain" description="Peptidase M3A/M3B catalytic" evidence="7">
    <location>
        <begin position="209"/>
        <end position="587"/>
    </location>
</feature>
<dbReference type="GO" id="GO:0046872">
    <property type="term" value="F:metal ion binding"/>
    <property type="evidence" value="ECO:0007669"/>
    <property type="project" value="UniProtKB-UniRule"/>
</dbReference>
<dbReference type="InterPro" id="IPR001567">
    <property type="entry name" value="Pept_M3A_M3B_dom"/>
</dbReference>